<proteinExistence type="predicted"/>
<dbReference type="OrthoDB" id="3337916at2759"/>
<evidence type="ECO:0000313" key="3">
    <source>
        <dbReference type="Proteomes" id="UP000307440"/>
    </source>
</evidence>
<feature type="domain" description="Polysaccharide lyase 14" evidence="1">
    <location>
        <begin position="108"/>
        <end position="326"/>
    </location>
</feature>
<dbReference type="PANTHER" id="PTHR40124">
    <property type="match status" value="1"/>
</dbReference>
<name>A0A5C3K9Y0_COPMA</name>
<dbReference type="EMBL" id="ML210846">
    <property type="protein sequence ID" value="TFK16403.1"/>
    <property type="molecule type" value="Genomic_DNA"/>
</dbReference>
<dbReference type="InterPro" id="IPR048958">
    <property type="entry name" value="Polysacc_lyase_14"/>
</dbReference>
<evidence type="ECO:0000259" key="1">
    <source>
        <dbReference type="Pfam" id="PF21294"/>
    </source>
</evidence>
<gene>
    <name evidence="2" type="ORF">FA15DRAFT_650902</name>
</gene>
<dbReference type="PANTHER" id="PTHR40124:SF1">
    <property type="entry name" value="DISAGGREGATASE RELATED REPEAT PROTEIN"/>
    <property type="match status" value="1"/>
</dbReference>
<dbReference type="Gene3D" id="2.60.120.200">
    <property type="match status" value="1"/>
</dbReference>
<accession>A0A5C3K9Y0</accession>
<dbReference type="AlphaFoldDB" id="A0A5C3K9Y0"/>
<protein>
    <recommendedName>
        <fullName evidence="1">Polysaccharide lyase 14 domain-containing protein</fullName>
    </recommendedName>
</protein>
<reference evidence="2 3" key="1">
    <citation type="journal article" date="2019" name="Nat. Ecol. Evol.">
        <title>Megaphylogeny resolves global patterns of mushroom evolution.</title>
        <authorList>
            <person name="Varga T."/>
            <person name="Krizsan K."/>
            <person name="Foldi C."/>
            <person name="Dima B."/>
            <person name="Sanchez-Garcia M."/>
            <person name="Sanchez-Ramirez S."/>
            <person name="Szollosi G.J."/>
            <person name="Szarkandi J.G."/>
            <person name="Papp V."/>
            <person name="Albert L."/>
            <person name="Andreopoulos W."/>
            <person name="Angelini C."/>
            <person name="Antonin V."/>
            <person name="Barry K.W."/>
            <person name="Bougher N.L."/>
            <person name="Buchanan P."/>
            <person name="Buyck B."/>
            <person name="Bense V."/>
            <person name="Catcheside P."/>
            <person name="Chovatia M."/>
            <person name="Cooper J."/>
            <person name="Damon W."/>
            <person name="Desjardin D."/>
            <person name="Finy P."/>
            <person name="Geml J."/>
            <person name="Haridas S."/>
            <person name="Hughes K."/>
            <person name="Justo A."/>
            <person name="Karasinski D."/>
            <person name="Kautmanova I."/>
            <person name="Kiss B."/>
            <person name="Kocsube S."/>
            <person name="Kotiranta H."/>
            <person name="LaButti K.M."/>
            <person name="Lechner B.E."/>
            <person name="Liimatainen K."/>
            <person name="Lipzen A."/>
            <person name="Lukacs Z."/>
            <person name="Mihaltcheva S."/>
            <person name="Morgado L.N."/>
            <person name="Niskanen T."/>
            <person name="Noordeloos M.E."/>
            <person name="Ohm R.A."/>
            <person name="Ortiz-Santana B."/>
            <person name="Ovrebo C."/>
            <person name="Racz N."/>
            <person name="Riley R."/>
            <person name="Savchenko A."/>
            <person name="Shiryaev A."/>
            <person name="Soop K."/>
            <person name="Spirin V."/>
            <person name="Szebenyi C."/>
            <person name="Tomsovsky M."/>
            <person name="Tulloss R.E."/>
            <person name="Uehling J."/>
            <person name="Grigoriev I.V."/>
            <person name="Vagvolgyi C."/>
            <person name="Papp T."/>
            <person name="Martin F.M."/>
            <person name="Miettinen O."/>
            <person name="Hibbett D.S."/>
            <person name="Nagy L.G."/>
        </authorList>
    </citation>
    <scope>NUCLEOTIDE SEQUENCE [LARGE SCALE GENOMIC DNA]</scope>
    <source>
        <strain evidence="2 3">CBS 121175</strain>
    </source>
</reference>
<dbReference type="Proteomes" id="UP000307440">
    <property type="component" value="Unassembled WGS sequence"/>
</dbReference>
<sequence length="334" mass="36289">MFSRCISRDMHARQEALSPNRTSELATISNLVPWSSIASIIQPFSTSRRQSSPSVSGSRINALFPVDGYTSFWSTCPEVPSHLGLSDRTLRPNHVLRNPTYSYQDAPDGTQSMKGHFPKDSYNFGNYPQGGFFFYAPGPASVDLRTAKEATFGYSVYFPEGFAFNMGGKLPRLYGGDSDDQAIGCSGGRRDTACFSVRLMWRTAGAGELYTYLPPGFSANDHLCTIPPFSECNPTYGASVGRGSFQFVTGGWTVVSERVRLNDPGTPNGEIELFVNGVSVINVGGLVLCDASGYGKFRGIQGQTFFGGSSKQWASPKDQGIYFADFSVSIIQTS</sequence>
<evidence type="ECO:0000313" key="2">
    <source>
        <dbReference type="EMBL" id="TFK16403.1"/>
    </source>
</evidence>
<dbReference type="Pfam" id="PF21294">
    <property type="entry name" value="Polysacc_lyase_14"/>
    <property type="match status" value="1"/>
</dbReference>
<keyword evidence="3" id="KW-1185">Reference proteome</keyword>
<organism evidence="2 3">
    <name type="scientific">Coprinopsis marcescibilis</name>
    <name type="common">Agaric fungus</name>
    <name type="synonym">Psathyrella marcescibilis</name>
    <dbReference type="NCBI Taxonomy" id="230819"/>
    <lineage>
        <taxon>Eukaryota</taxon>
        <taxon>Fungi</taxon>
        <taxon>Dikarya</taxon>
        <taxon>Basidiomycota</taxon>
        <taxon>Agaricomycotina</taxon>
        <taxon>Agaricomycetes</taxon>
        <taxon>Agaricomycetidae</taxon>
        <taxon>Agaricales</taxon>
        <taxon>Agaricineae</taxon>
        <taxon>Psathyrellaceae</taxon>
        <taxon>Coprinopsis</taxon>
    </lineage>
</organism>